<reference evidence="3 4" key="1">
    <citation type="submission" date="2019-03" db="EMBL/GenBank/DDBJ databases">
        <title>Genomic Encyclopedia of Type Strains, Phase IV (KMG-IV): sequencing the most valuable type-strain genomes for metagenomic binning, comparative biology and taxonomic classification.</title>
        <authorList>
            <person name="Goeker M."/>
        </authorList>
    </citation>
    <scope>NUCLEOTIDE SEQUENCE [LARGE SCALE GENOMIC DNA]</scope>
    <source>
        <strain evidence="3 4">DSM 101688</strain>
    </source>
</reference>
<keyword evidence="1" id="KW-0812">Transmembrane</keyword>
<comment type="caution">
    <text evidence="3">The sequence shown here is derived from an EMBL/GenBank/DDBJ whole genome shotgun (WGS) entry which is preliminary data.</text>
</comment>
<proteinExistence type="predicted"/>
<keyword evidence="1" id="KW-1133">Transmembrane helix</keyword>
<dbReference type="InterPro" id="IPR025749">
    <property type="entry name" value="Sphingomyelin_synth-like_dom"/>
</dbReference>
<organism evidence="3 4">
    <name type="scientific">Varunaivibrio sulfuroxidans</name>
    <dbReference type="NCBI Taxonomy" id="1773489"/>
    <lineage>
        <taxon>Bacteria</taxon>
        <taxon>Pseudomonadati</taxon>
        <taxon>Pseudomonadota</taxon>
        <taxon>Alphaproteobacteria</taxon>
        <taxon>Rhodospirillales</taxon>
        <taxon>Magnetovibrionaceae</taxon>
        <taxon>Varunaivibrio</taxon>
    </lineage>
</organism>
<dbReference type="RefSeq" id="WP_132939590.1">
    <property type="nucleotide sequence ID" value="NZ_CP119676.1"/>
</dbReference>
<feature type="domain" description="Sphingomyelin synthase-like" evidence="2">
    <location>
        <begin position="133"/>
        <end position="194"/>
    </location>
</feature>
<name>A0A4R3J7D2_9PROT</name>
<evidence type="ECO:0000256" key="1">
    <source>
        <dbReference type="SAM" id="Phobius"/>
    </source>
</evidence>
<evidence type="ECO:0000313" key="4">
    <source>
        <dbReference type="Proteomes" id="UP000295304"/>
    </source>
</evidence>
<dbReference type="EMBL" id="SLZW01000008">
    <property type="protein sequence ID" value="TCS61294.1"/>
    <property type="molecule type" value="Genomic_DNA"/>
</dbReference>
<evidence type="ECO:0000259" key="2">
    <source>
        <dbReference type="Pfam" id="PF14360"/>
    </source>
</evidence>
<sequence length="212" mass="24026">MHLYIERYKSCLKNPSFIFSILVSVALLGLSLTINYYAGTYATEKASNAVTDIILNNIPTYDVDGFFVYGSVVFWAFVMLICMLNPSKIPFTLKTVALFVLVRSVFITLTHIGPFPVEAPIDSNLIEDFTFGGDLFFSGHTGLPFLMALIFWENFRLRILFILASLFFAAIVLMAHYHYSIDVLSAFFITYTIAQLAEKFFAADRRIFRDGP</sequence>
<dbReference type="Pfam" id="PF14360">
    <property type="entry name" value="PAP2_C"/>
    <property type="match status" value="1"/>
</dbReference>
<keyword evidence="1" id="KW-0472">Membrane</keyword>
<accession>A0A4R3J7D2</accession>
<dbReference type="AlphaFoldDB" id="A0A4R3J7D2"/>
<protein>
    <submittedName>
        <fullName evidence="3">PAP2 superfamily protein</fullName>
    </submittedName>
</protein>
<dbReference type="Proteomes" id="UP000295304">
    <property type="component" value="Unassembled WGS sequence"/>
</dbReference>
<keyword evidence="4" id="KW-1185">Reference proteome</keyword>
<dbReference type="OrthoDB" id="792641at2"/>
<feature type="transmembrane region" description="Helical" evidence="1">
    <location>
        <begin position="96"/>
        <end position="115"/>
    </location>
</feature>
<feature type="transmembrane region" description="Helical" evidence="1">
    <location>
        <begin position="66"/>
        <end position="84"/>
    </location>
</feature>
<evidence type="ECO:0000313" key="3">
    <source>
        <dbReference type="EMBL" id="TCS61294.1"/>
    </source>
</evidence>
<feature type="transmembrane region" description="Helical" evidence="1">
    <location>
        <begin position="17"/>
        <end position="38"/>
    </location>
</feature>
<gene>
    <name evidence="3" type="ORF">EDD55_10894</name>
</gene>
<feature type="transmembrane region" description="Helical" evidence="1">
    <location>
        <begin position="135"/>
        <end position="152"/>
    </location>
</feature>
<feature type="transmembrane region" description="Helical" evidence="1">
    <location>
        <begin position="159"/>
        <end position="177"/>
    </location>
</feature>